<comment type="pathway">
    <text evidence="1">Protein modification; protein ubiquitination.</text>
</comment>
<dbReference type="SUPFAM" id="SSF54695">
    <property type="entry name" value="POZ domain"/>
    <property type="match status" value="1"/>
</dbReference>
<name>A0AAQ3TSR7_PASNO</name>
<evidence type="ECO:0000256" key="1">
    <source>
        <dbReference type="ARBA" id="ARBA00004906"/>
    </source>
</evidence>
<sequence length="282" mass="31132">MVSRFKSLVPASFSCYLLDPVTLERVPHKEKTASSDFAQTTHVDIPLMLRSYLEGSQYLKDDYFIVQCAITVLLAEKPSDPAAAADVSPSVPSSDMHQQLGELLRRRTRVGADVTFLVAGESIRAHRSVLAARSPVFMAELFGANMREKASPCVEVQEMEAEVFRAMLRFVYTDTVPELEELEGEQATSMAQHLLEAADRYGLMRLKRICVHKVCADIGVDTVATTLALAEQHGCSNLKATCMRFILANFSAVSETEGYSHLEASCPSVLTQLLRLTVEGHM</sequence>
<dbReference type="Pfam" id="PF24570">
    <property type="entry name" value="BACK_BPM_SPOP"/>
    <property type="match status" value="1"/>
</dbReference>
<accession>A0AAQ3TSR7</accession>
<dbReference type="PANTHER" id="PTHR26379:SF314">
    <property type="entry name" value="OS06G0668300 PROTEIN"/>
    <property type="match status" value="1"/>
</dbReference>
<gene>
    <name evidence="4" type="ORF">U9M48_026648</name>
</gene>
<dbReference type="InterPro" id="IPR011333">
    <property type="entry name" value="SKP1/BTB/POZ_sf"/>
</dbReference>
<protein>
    <recommendedName>
        <fullName evidence="3">BTB domain-containing protein</fullName>
    </recommendedName>
</protein>
<evidence type="ECO:0000256" key="2">
    <source>
        <dbReference type="ARBA" id="ARBA00010846"/>
    </source>
</evidence>
<organism evidence="4 5">
    <name type="scientific">Paspalum notatum var. saurae</name>
    <dbReference type="NCBI Taxonomy" id="547442"/>
    <lineage>
        <taxon>Eukaryota</taxon>
        <taxon>Viridiplantae</taxon>
        <taxon>Streptophyta</taxon>
        <taxon>Embryophyta</taxon>
        <taxon>Tracheophyta</taxon>
        <taxon>Spermatophyta</taxon>
        <taxon>Magnoliopsida</taxon>
        <taxon>Liliopsida</taxon>
        <taxon>Poales</taxon>
        <taxon>Poaceae</taxon>
        <taxon>PACMAD clade</taxon>
        <taxon>Panicoideae</taxon>
        <taxon>Andropogonodae</taxon>
        <taxon>Paspaleae</taxon>
        <taxon>Paspalinae</taxon>
        <taxon>Paspalum</taxon>
    </lineage>
</organism>
<dbReference type="Pfam" id="PF00651">
    <property type="entry name" value="BTB"/>
    <property type="match status" value="1"/>
</dbReference>
<dbReference type="Proteomes" id="UP001341281">
    <property type="component" value="Chromosome 06"/>
</dbReference>
<dbReference type="SMART" id="SM00225">
    <property type="entry name" value="BTB"/>
    <property type="match status" value="1"/>
</dbReference>
<dbReference type="Gene3D" id="3.30.710.10">
    <property type="entry name" value="Potassium Channel Kv1.1, Chain A"/>
    <property type="match status" value="1"/>
</dbReference>
<dbReference type="PROSITE" id="PS50097">
    <property type="entry name" value="BTB"/>
    <property type="match status" value="1"/>
</dbReference>
<reference evidence="4 5" key="1">
    <citation type="submission" date="2024-02" db="EMBL/GenBank/DDBJ databases">
        <title>High-quality chromosome-scale genome assembly of Pensacola bahiagrass (Paspalum notatum Flugge var. saurae).</title>
        <authorList>
            <person name="Vega J.M."/>
            <person name="Podio M."/>
            <person name="Orjuela J."/>
            <person name="Siena L.A."/>
            <person name="Pessino S.C."/>
            <person name="Combes M.C."/>
            <person name="Mariac C."/>
            <person name="Albertini E."/>
            <person name="Pupilli F."/>
            <person name="Ortiz J.P.A."/>
            <person name="Leblanc O."/>
        </authorList>
    </citation>
    <scope>NUCLEOTIDE SEQUENCE [LARGE SCALE GENOMIC DNA]</scope>
    <source>
        <strain evidence="4">R1</strain>
        <tissue evidence="4">Leaf</tissue>
    </source>
</reference>
<evidence type="ECO:0000259" key="3">
    <source>
        <dbReference type="PROSITE" id="PS50097"/>
    </source>
</evidence>
<comment type="similarity">
    <text evidence="2">Belongs to the Tdpoz family.</text>
</comment>
<evidence type="ECO:0000313" key="4">
    <source>
        <dbReference type="EMBL" id="WVZ79020.1"/>
    </source>
</evidence>
<proteinExistence type="inferred from homology"/>
<dbReference type="InterPro" id="IPR000210">
    <property type="entry name" value="BTB/POZ_dom"/>
</dbReference>
<evidence type="ECO:0000313" key="5">
    <source>
        <dbReference type="Proteomes" id="UP001341281"/>
    </source>
</evidence>
<feature type="domain" description="BTB" evidence="3">
    <location>
        <begin position="112"/>
        <end position="180"/>
    </location>
</feature>
<dbReference type="GO" id="GO:0016567">
    <property type="term" value="P:protein ubiquitination"/>
    <property type="evidence" value="ECO:0007669"/>
    <property type="project" value="InterPro"/>
</dbReference>
<dbReference type="InterPro" id="IPR045005">
    <property type="entry name" value="BPM1-6"/>
</dbReference>
<dbReference type="Gene3D" id="1.25.40.420">
    <property type="match status" value="1"/>
</dbReference>
<dbReference type="AlphaFoldDB" id="A0AAQ3TSR7"/>
<dbReference type="PANTHER" id="PTHR26379">
    <property type="entry name" value="BTB/POZ AND MATH DOMAIN-CONTAINING PROTEIN 1"/>
    <property type="match status" value="1"/>
</dbReference>
<dbReference type="InterPro" id="IPR056423">
    <property type="entry name" value="BACK_BPM_SPOP"/>
</dbReference>
<keyword evidence="5" id="KW-1185">Reference proteome</keyword>
<dbReference type="EMBL" id="CP144750">
    <property type="protein sequence ID" value="WVZ79020.1"/>
    <property type="molecule type" value="Genomic_DNA"/>
</dbReference>